<keyword evidence="5 8" id="KW-0697">Rotamase</keyword>
<dbReference type="FunFam" id="3.30.70.330:FF:000287">
    <property type="entry name" value="Peptidyl-prolyl cis-trans isomerase"/>
    <property type="match status" value="1"/>
</dbReference>
<dbReference type="PANTHER" id="PTHR45843">
    <property type="entry name" value="PEPTIDYL-PROLYL CIS-TRANS ISOMERASE-LIKE 4"/>
    <property type="match status" value="1"/>
</dbReference>
<evidence type="ECO:0000256" key="4">
    <source>
        <dbReference type="ARBA" id="ARBA00022884"/>
    </source>
</evidence>
<dbReference type="PANTHER" id="PTHR45843:SF1">
    <property type="entry name" value="PEPTIDYL-PROLYL CIS-TRANS ISOMERASE-LIKE 4"/>
    <property type="match status" value="1"/>
</dbReference>
<dbReference type="InterPro" id="IPR002130">
    <property type="entry name" value="Cyclophilin-type_PPIase_dom"/>
</dbReference>
<evidence type="ECO:0000259" key="10">
    <source>
        <dbReference type="SMART" id="SM00360"/>
    </source>
</evidence>
<feature type="compositionally biased region" description="Basic residues" evidence="9">
    <location>
        <begin position="353"/>
        <end position="365"/>
    </location>
</feature>
<keyword evidence="7 8" id="KW-0539">Nucleus</keyword>
<feature type="compositionally biased region" description="Basic and acidic residues" evidence="9">
    <location>
        <begin position="559"/>
        <end position="573"/>
    </location>
</feature>
<evidence type="ECO:0000313" key="12">
    <source>
        <dbReference type="Proteomes" id="UP001153709"/>
    </source>
</evidence>
<feature type="compositionally biased region" description="Basic residues" evidence="9">
    <location>
        <begin position="523"/>
        <end position="532"/>
    </location>
</feature>
<dbReference type="SMART" id="SM00360">
    <property type="entry name" value="RRM"/>
    <property type="match status" value="1"/>
</dbReference>
<keyword evidence="4 8" id="KW-0694">RNA-binding</keyword>
<feature type="compositionally biased region" description="Basic and acidic residues" evidence="9">
    <location>
        <begin position="378"/>
        <end position="389"/>
    </location>
</feature>
<dbReference type="InterPro" id="IPR035538">
    <property type="entry name" value="Cyclophilin_PPIL4"/>
</dbReference>
<evidence type="ECO:0000256" key="9">
    <source>
        <dbReference type="SAM" id="MobiDB-lite"/>
    </source>
</evidence>
<protein>
    <recommendedName>
        <fullName evidence="8">Peptidyl-prolyl cis-trans isomerase</fullName>
        <shortName evidence="8">PPIase</shortName>
        <ecNumber evidence="8">5.2.1.8</ecNumber>
    </recommendedName>
</protein>
<dbReference type="PRINTS" id="PR00153">
    <property type="entry name" value="CSAPPISMRASE"/>
</dbReference>
<reference evidence="11" key="1">
    <citation type="submission" date="2022-01" db="EMBL/GenBank/DDBJ databases">
        <authorList>
            <person name="King R."/>
        </authorList>
    </citation>
    <scope>NUCLEOTIDE SEQUENCE</scope>
</reference>
<evidence type="ECO:0000256" key="3">
    <source>
        <dbReference type="ARBA" id="ARBA00004123"/>
    </source>
</evidence>
<comment type="catalytic activity">
    <reaction evidence="1 8">
        <text>[protein]-peptidylproline (omega=180) = [protein]-peptidylproline (omega=0)</text>
        <dbReference type="Rhea" id="RHEA:16237"/>
        <dbReference type="Rhea" id="RHEA-COMP:10747"/>
        <dbReference type="Rhea" id="RHEA-COMP:10748"/>
        <dbReference type="ChEBI" id="CHEBI:83833"/>
        <dbReference type="ChEBI" id="CHEBI:83834"/>
        <dbReference type="EC" id="5.2.1.8"/>
    </reaction>
</comment>
<evidence type="ECO:0000313" key="11">
    <source>
        <dbReference type="EMBL" id="CAG9833252.1"/>
    </source>
</evidence>
<accession>A0A9N9T0P2</accession>
<feature type="compositionally biased region" description="Basic and acidic residues" evidence="9">
    <location>
        <begin position="510"/>
        <end position="522"/>
    </location>
</feature>
<dbReference type="GO" id="GO:0005634">
    <property type="term" value="C:nucleus"/>
    <property type="evidence" value="ECO:0007669"/>
    <property type="project" value="UniProtKB-SubCell"/>
</dbReference>
<dbReference type="Pfam" id="PF00160">
    <property type="entry name" value="Pro_isomerase"/>
    <property type="match status" value="1"/>
</dbReference>
<dbReference type="CDD" id="cd12235">
    <property type="entry name" value="RRM_PPIL4"/>
    <property type="match status" value="1"/>
</dbReference>
<dbReference type="CDD" id="cd01921">
    <property type="entry name" value="cyclophilin_RRM"/>
    <property type="match status" value="1"/>
</dbReference>
<dbReference type="AlphaFoldDB" id="A0A9N9T0P2"/>
<evidence type="ECO:0000256" key="6">
    <source>
        <dbReference type="ARBA" id="ARBA00023235"/>
    </source>
</evidence>
<feature type="compositionally biased region" description="Low complexity" evidence="9">
    <location>
        <begin position="583"/>
        <end position="597"/>
    </location>
</feature>
<dbReference type="SUPFAM" id="SSF50891">
    <property type="entry name" value="Cyclophilin-like"/>
    <property type="match status" value="1"/>
</dbReference>
<dbReference type="Pfam" id="PF00076">
    <property type="entry name" value="RRM_1"/>
    <property type="match status" value="1"/>
</dbReference>
<dbReference type="InterPro" id="IPR035979">
    <property type="entry name" value="RBD_domain_sf"/>
</dbReference>
<comment type="subcellular location">
    <subcellularLocation>
        <location evidence="3 8">Nucleus</location>
    </subcellularLocation>
</comment>
<dbReference type="FunFam" id="2.40.100.10:FF:000015">
    <property type="entry name" value="Peptidyl-prolyl cis-trans isomerase"/>
    <property type="match status" value="1"/>
</dbReference>
<keyword evidence="6 8" id="KW-0413">Isomerase</keyword>
<feature type="compositionally biased region" description="Basic residues" evidence="9">
    <location>
        <begin position="603"/>
        <end position="612"/>
    </location>
</feature>
<dbReference type="Proteomes" id="UP001153709">
    <property type="component" value="Chromosome 4"/>
</dbReference>
<keyword evidence="12" id="KW-1185">Reference proteome</keyword>
<feature type="compositionally biased region" description="Low complexity" evidence="9">
    <location>
        <begin position="396"/>
        <end position="411"/>
    </location>
</feature>
<dbReference type="InterPro" id="IPR012677">
    <property type="entry name" value="Nucleotide-bd_a/b_plait_sf"/>
</dbReference>
<evidence type="ECO:0000256" key="7">
    <source>
        <dbReference type="ARBA" id="ARBA00023242"/>
    </source>
</evidence>
<dbReference type="EMBL" id="OU898279">
    <property type="protein sequence ID" value="CAG9833252.1"/>
    <property type="molecule type" value="Genomic_DNA"/>
</dbReference>
<dbReference type="OrthoDB" id="2083at2759"/>
<dbReference type="GO" id="GO:0003723">
    <property type="term" value="F:RNA binding"/>
    <property type="evidence" value="ECO:0007669"/>
    <property type="project" value="UniProtKB-UniRule"/>
</dbReference>
<gene>
    <name evidence="11" type="ORF">DIABBA_LOCUS6663</name>
</gene>
<proteinExistence type="inferred from homology"/>
<sequence length="612" mass="70734">MSVVIETTLGDITVDLYLNDRPRACLNFLKLCKLKYYNYNLFHTISRGFIAQSGDPTGSRTGGSSLYGLLDGPNKRYFEAENEPRIKHTKIGLISFVGNEEHMIGSQFFFTLGEDLIYLDQKHCVFGEVVDGMSILEEINEVICDNDDCPYQDVRITHTVILSDPFPDPKRLIVPSRSPSPSTELLQGGRIAPDEKIDETEGKTAQEIAEEQAEREAKSRATILEMVGDLPNADMAPPENVLFVCKLNPVTTDDDLEIIFNRFGKIVSCEVIRDRKTGDSLQYAFIEFAERKSCEDAYFKMDNILIDDRRIHVDFSQSVSKIKWLGKGRGVAHFDDNGRTTKQSYNDIGRGNYKTRGHMVKKSPKRNNQNQSFSNLTHNRDRNTRDKSRTPSSYTNKENSSHKNSNSNLLSKRGEDKNVAKQSSRDKWRRSRSRSVSRTVSETRKQNRDSERNKYEYYGRDRSRRDQDGRKEHSRSEKNYSDPKKHRDYYRSEKNYSSTDSETNRKKRNKSMDAHRVTEKKSKNLSKQKHKYRSSESTFSRHSNEKRFNKTTQRKHIRNDHTSDSNSSDSEHIKKTKNTNVKSQSTKTSDSDGSSSTEDNRKKEKYSKKKYY</sequence>
<dbReference type="SUPFAM" id="SSF54928">
    <property type="entry name" value="RNA-binding domain, RBD"/>
    <property type="match status" value="1"/>
</dbReference>
<feature type="compositionally biased region" description="Basic and acidic residues" evidence="9">
    <location>
        <begin position="412"/>
        <end position="426"/>
    </location>
</feature>
<dbReference type="InterPro" id="IPR000504">
    <property type="entry name" value="RRM_dom"/>
</dbReference>
<comment type="similarity">
    <text evidence="8">Belongs to the cyclophilin-type PPIase family. PPIL4 subfamily.</text>
</comment>
<evidence type="ECO:0000256" key="5">
    <source>
        <dbReference type="ARBA" id="ARBA00023110"/>
    </source>
</evidence>
<evidence type="ECO:0000256" key="8">
    <source>
        <dbReference type="RuleBase" id="RU365081"/>
    </source>
</evidence>
<feature type="compositionally biased region" description="Polar residues" evidence="9">
    <location>
        <begin position="366"/>
        <end position="377"/>
    </location>
</feature>
<dbReference type="Gene3D" id="2.40.100.10">
    <property type="entry name" value="Cyclophilin-like"/>
    <property type="match status" value="1"/>
</dbReference>
<dbReference type="InterPro" id="IPR029000">
    <property type="entry name" value="Cyclophilin-like_dom_sf"/>
</dbReference>
<feature type="compositionally biased region" description="Basic and acidic residues" evidence="9">
    <location>
        <begin position="441"/>
        <end position="494"/>
    </location>
</feature>
<evidence type="ECO:0000256" key="2">
    <source>
        <dbReference type="ARBA" id="ARBA00002388"/>
    </source>
</evidence>
<feature type="domain" description="RRM" evidence="10">
    <location>
        <begin position="241"/>
        <end position="314"/>
    </location>
</feature>
<dbReference type="GO" id="GO:0003755">
    <property type="term" value="F:peptidyl-prolyl cis-trans isomerase activity"/>
    <property type="evidence" value="ECO:0007669"/>
    <property type="project" value="UniProtKB-UniRule"/>
</dbReference>
<name>A0A9N9T0P2_DIABA</name>
<feature type="region of interest" description="Disordered" evidence="9">
    <location>
        <begin position="333"/>
        <end position="612"/>
    </location>
</feature>
<dbReference type="InterPro" id="IPR035542">
    <property type="entry name" value="CRIP"/>
</dbReference>
<dbReference type="EC" id="5.2.1.8" evidence="8"/>
<organism evidence="11 12">
    <name type="scientific">Diabrotica balteata</name>
    <name type="common">Banded cucumber beetle</name>
    <dbReference type="NCBI Taxonomy" id="107213"/>
    <lineage>
        <taxon>Eukaryota</taxon>
        <taxon>Metazoa</taxon>
        <taxon>Ecdysozoa</taxon>
        <taxon>Arthropoda</taxon>
        <taxon>Hexapoda</taxon>
        <taxon>Insecta</taxon>
        <taxon>Pterygota</taxon>
        <taxon>Neoptera</taxon>
        <taxon>Endopterygota</taxon>
        <taxon>Coleoptera</taxon>
        <taxon>Polyphaga</taxon>
        <taxon>Cucujiformia</taxon>
        <taxon>Chrysomeloidea</taxon>
        <taxon>Chrysomelidae</taxon>
        <taxon>Galerucinae</taxon>
        <taxon>Diabroticina</taxon>
        <taxon>Diabroticites</taxon>
        <taxon>Diabrotica</taxon>
    </lineage>
</organism>
<dbReference type="Gene3D" id="3.30.70.330">
    <property type="match status" value="1"/>
</dbReference>
<evidence type="ECO:0000256" key="1">
    <source>
        <dbReference type="ARBA" id="ARBA00000971"/>
    </source>
</evidence>
<comment type="function">
    <text evidence="2 8">PPIases accelerate the folding of proteins. It catalyzes the cis-trans isomerization of proline imidic peptide bonds in oligopeptides.</text>
</comment>